<protein>
    <submittedName>
        <fullName evidence="2">SCO family protein</fullName>
    </submittedName>
</protein>
<comment type="caution">
    <text evidence="2">The sequence shown here is derived from an EMBL/GenBank/DDBJ whole genome shotgun (WGS) entry which is preliminary data.</text>
</comment>
<dbReference type="EMBL" id="JAOCQF010000003">
    <property type="protein sequence ID" value="MCT8331257.1"/>
    <property type="molecule type" value="Genomic_DNA"/>
</dbReference>
<evidence type="ECO:0000256" key="1">
    <source>
        <dbReference type="ARBA" id="ARBA00010996"/>
    </source>
</evidence>
<evidence type="ECO:0000313" key="2">
    <source>
        <dbReference type="EMBL" id="MCT8331257.1"/>
    </source>
</evidence>
<accession>A0ABT2NQQ0</accession>
<evidence type="ECO:0000313" key="3">
    <source>
        <dbReference type="Proteomes" id="UP001205601"/>
    </source>
</evidence>
<keyword evidence="3" id="KW-1185">Reference proteome</keyword>
<gene>
    <name evidence="2" type="ORF">N5I32_17195</name>
</gene>
<sequence length="210" mass="22878">MSVSTRRIALASGSAIAVLLIGIFAVTQQRGADVFADCRQSVIAGGAGAIGGAFTLVDENGATVTDRDVLTKPSLVYFGYTFCPDVCPADMGRNVAAIDVLDEMGYDVTPVFISVDPARDKPEVLKEWTDYLHPRLVGLTGSEEQIRAAANAYKTYYRVPENPEDEYYLVDHMTQTYLMLPGHGFVEFYSRETSPETMAENVACFVDHAG</sequence>
<dbReference type="PANTHER" id="PTHR12151">
    <property type="entry name" value="ELECTRON TRANSPORT PROTIN SCO1/SENC FAMILY MEMBER"/>
    <property type="match status" value="1"/>
</dbReference>
<dbReference type="RefSeq" id="WP_261497136.1">
    <property type="nucleotide sequence ID" value="NZ_JAOCQF010000003.1"/>
</dbReference>
<dbReference type="SUPFAM" id="SSF52833">
    <property type="entry name" value="Thioredoxin-like"/>
    <property type="match status" value="1"/>
</dbReference>
<reference evidence="3" key="1">
    <citation type="submission" date="2023-07" db="EMBL/GenBank/DDBJ databases">
        <title>Defluviimonas sediminis sp. nov., isolated from mangrove sediment.</title>
        <authorList>
            <person name="Liu L."/>
            <person name="Li J."/>
            <person name="Huang Y."/>
            <person name="Pan J."/>
            <person name="Li M."/>
        </authorList>
    </citation>
    <scope>NUCLEOTIDE SEQUENCE [LARGE SCALE GENOMIC DNA]</scope>
    <source>
        <strain evidence="3">FT324</strain>
    </source>
</reference>
<organism evidence="2 3">
    <name type="scientific">Albidovulum sediminis</name>
    <dbReference type="NCBI Taxonomy" id="3066345"/>
    <lineage>
        <taxon>Bacteria</taxon>
        <taxon>Pseudomonadati</taxon>
        <taxon>Pseudomonadota</taxon>
        <taxon>Alphaproteobacteria</taxon>
        <taxon>Rhodobacterales</taxon>
        <taxon>Paracoccaceae</taxon>
        <taxon>Albidovulum</taxon>
    </lineage>
</organism>
<dbReference type="InterPro" id="IPR003782">
    <property type="entry name" value="SCO1/SenC"/>
</dbReference>
<dbReference type="Proteomes" id="UP001205601">
    <property type="component" value="Unassembled WGS sequence"/>
</dbReference>
<dbReference type="CDD" id="cd02968">
    <property type="entry name" value="SCO"/>
    <property type="match status" value="1"/>
</dbReference>
<dbReference type="InterPro" id="IPR036249">
    <property type="entry name" value="Thioredoxin-like_sf"/>
</dbReference>
<dbReference type="Pfam" id="PF02630">
    <property type="entry name" value="SCO1-SenC"/>
    <property type="match status" value="1"/>
</dbReference>
<proteinExistence type="inferred from homology"/>
<comment type="similarity">
    <text evidence="1">Belongs to the SCO1/2 family.</text>
</comment>
<name>A0ABT2NQQ0_9RHOB</name>
<dbReference type="Gene3D" id="3.40.30.10">
    <property type="entry name" value="Glutaredoxin"/>
    <property type="match status" value="1"/>
</dbReference>
<dbReference type="PANTHER" id="PTHR12151:SF25">
    <property type="entry name" value="LINALOOL DEHYDRATASE_ISOMERASE DOMAIN-CONTAINING PROTEIN"/>
    <property type="match status" value="1"/>
</dbReference>